<feature type="transmembrane region" description="Helical" evidence="6">
    <location>
        <begin position="561"/>
        <end position="581"/>
    </location>
</feature>
<comment type="caution">
    <text evidence="8">The sequence shown here is derived from an EMBL/GenBank/DDBJ whole genome shotgun (WGS) entry which is preliminary data.</text>
</comment>
<feature type="transmembrane region" description="Helical" evidence="6">
    <location>
        <begin position="617"/>
        <end position="637"/>
    </location>
</feature>
<dbReference type="InterPro" id="IPR004869">
    <property type="entry name" value="MMPL_dom"/>
</dbReference>
<dbReference type="InParanoid" id="D6TKH9"/>
<keyword evidence="4 6" id="KW-1133">Transmembrane helix</keyword>
<keyword evidence="9" id="KW-1185">Reference proteome</keyword>
<feature type="transmembrane region" description="Helical" evidence="6">
    <location>
        <begin position="12"/>
        <end position="31"/>
    </location>
</feature>
<dbReference type="SUPFAM" id="SSF82866">
    <property type="entry name" value="Multidrug efflux transporter AcrB transmembrane domain"/>
    <property type="match status" value="2"/>
</dbReference>
<dbReference type="STRING" id="485913.Krac_7571"/>
<gene>
    <name evidence="8" type="ORF">Krac_7571</name>
</gene>
<keyword evidence="5 6" id="KW-0472">Membrane</keyword>
<dbReference type="PANTHER" id="PTHR33406:SF13">
    <property type="entry name" value="MEMBRANE PROTEIN YDFJ"/>
    <property type="match status" value="1"/>
</dbReference>
<dbReference type="RefSeq" id="WP_007910459.1">
    <property type="nucleotide sequence ID" value="NZ_ADVG01000002.1"/>
</dbReference>
<dbReference type="GO" id="GO:0005886">
    <property type="term" value="C:plasma membrane"/>
    <property type="evidence" value="ECO:0007669"/>
    <property type="project" value="UniProtKB-SubCell"/>
</dbReference>
<evidence type="ECO:0000256" key="2">
    <source>
        <dbReference type="ARBA" id="ARBA00022475"/>
    </source>
</evidence>
<evidence type="ECO:0000259" key="7">
    <source>
        <dbReference type="PROSITE" id="PS50156"/>
    </source>
</evidence>
<reference evidence="8 9" key="1">
    <citation type="journal article" date="2011" name="Stand. Genomic Sci.">
        <title>Non-contiguous finished genome sequence and contextual data of the filamentous soil bacterium Ktedonobacter racemifer type strain (SOSP1-21).</title>
        <authorList>
            <person name="Chang Y.J."/>
            <person name="Land M."/>
            <person name="Hauser L."/>
            <person name="Chertkov O."/>
            <person name="Del Rio T.G."/>
            <person name="Nolan M."/>
            <person name="Copeland A."/>
            <person name="Tice H."/>
            <person name="Cheng J.F."/>
            <person name="Lucas S."/>
            <person name="Han C."/>
            <person name="Goodwin L."/>
            <person name="Pitluck S."/>
            <person name="Ivanova N."/>
            <person name="Ovchinikova G."/>
            <person name="Pati A."/>
            <person name="Chen A."/>
            <person name="Palaniappan K."/>
            <person name="Mavromatis K."/>
            <person name="Liolios K."/>
            <person name="Brettin T."/>
            <person name="Fiebig A."/>
            <person name="Rohde M."/>
            <person name="Abt B."/>
            <person name="Goker M."/>
            <person name="Detter J.C."/>
            <person name="Woyke T."/>
            <person name="Bristow J."/>
            <person name="Eisen J.A."/>
            <person name="Markowitz V."/>
            <person name="Hugenholtz P."/>
            <person name="Kyrpides N.C."/>
            <person name="Klenk H.P."/>
            <person name="Lapidus A."/>
        </authorList>
    </citation>
    <scope>NUCLEOTIDE SEQUENCE [LARGE SCALE GENOMIC DNA]</scope>
    <source>
        <strain evidence="9">DSM 44963</strain>
    </source>
</reference>
<dbReference type="InterPro" id="IPR000731">
    <property type="entry name" value="SSD"/>
</dbReference>
<evidence type="ECO:0000256" key="4">
    <source>
        <dbReference type="ARBA" id="ARBA00022989"/>
    </source>
</evidence>
<feature type="transmembrane region" description="Helical" evidence="6">
    <location>
        <begin position="267"/>
        <end position="294"/>
    </location>
</feature>
<feature type="transmembrane region" description="Helical" evidence="6">
    <location>
        <begin position="306"/>
        <end position="328"/>
    </location>
</feature>
<dbReference type="Proteomes" id="UP000004508">
    <property type="component" value="Unassembled WGS sequence"/>
</dbReference>
<evidence type="ECO:0000256" key="6">
    <source>
        <dbReference type="SAM" id="Phobius"/>
    </source>
</evidence>
<dbReference type="Gene3D" id="1.20.1640.10">
    <property type="entry name" value="Multidrug efflux transporter AcrB transmembrane domain"/>
    <property type="match status" value="2"/>
</dbReference>
<dbReference type="AlphaFoldDB" id="D6TKH9"/>
<protein>
    <submittedName>
        <fullName evidence="8">MMPL domain protein</fullName>
    </submittedName>
</protein>
<feature type="transmembrane region" description="Helical" evidence="6">
    <location>
        <begin position="698"/>
        <end position="718"/>
    </location>
</feature>
<dbReference type="InterPro" id="IPR050545">
    <property type="entry name" value="Mycobact_MmpL"/>
</dbReference>
<evidence type="ECO:0000256" key="3">
    <source>
        <dbReference type="ARBA" id="ARBA00022692"/>
    </source>
</evidence>
<dbReference type="PANTHER" id="PTHR33406">
    <property type="entry name" value="MEMBRANE PROTEIN MJ1562-RELATED"/>
    <property type="match status" value="1"/>
</dbReference>
<feature type="transmembrane region" description="Helical" evidence="6">
    <location>
        <begin position="227"/>
        <end position="247"/>
    </location>
</feature>
<evidence type="ECO:0000313" key="9">
    <source>
        <dbReference type="Proteomes" id="UP000004508"/>
    </source>
</evidence>
<feature type="transmembrane region" description="Helical" evidence="6">
    <location>
        <begin position="587"/>
        <end position="605"/>
    </location>
</feature>
<dbReference type="eggNOG" id="COG2409">
    <property type="taxonomic scope" value="Bacteria"/>
</dbReference>
<keyword evidence="2" id="KW-1003">Cell membrane</keyword>
<keyword evidence="3 6" id="KW-0812">Transmembrane</keyword>
<dbReference type="PROSITE" id="PS50156">
    <property type="entry name" value="SSD"/>
    <property type="match status" value="1"/>
</dbReference>
<sequence length="777" mass="85762">MFYAIGKLATRYRWWIVGVWLLAGLLALPFAPRASSVLRSGGFFDPNAESQKAIDLLTSKLHLNLTTVQVIYDSKQYRVEDPIFTQKVEQSLAQVRNWSMVGSVVSYTDNPRQISQDRHAAYVNVELKTDADTAPKILPQLEQRLRHVDGMTYHVGGGAVFYEDIQQVSENDLRRAELLAFPFATIALLLVFRSVVAAILPGLVGGFAVVVTLAMLFGLGQVTDLSIFVLNITTLFGLGLGVDYSLFIVSRFREELARGRGVNEATVLTIATAGRAVAFSGLTVSIGLFGLTFFRINMLRSVGLGGMLVVLLAVAAALTLLPALLSILGTRINAFPVRVPRLWGRRQAAQEPVGDHHGFWYRLSQFVMRYPVRIFVSVLCLLVAFGLPFLGVRFSAPDASILPPYVPSREAYDMLQQRFNLRETTPIILAVQTKGDVLSDQNIRNLYAYTKRIEADPRVQRVDSIVSADPRFTLDQYELLYHNPKLVTDPYLGALLKSTVSGNTMLVQVVSKYEMNDIRSQELVVTIRNTNPGNGIHVLVDGGSAADYDYVTTLYTDFPKAVLIIFAITYLVLFLLFRSLVLPLKAILMNTLSILASYGALVIIFQDGFLHQFLNFSPLGFVEASSPILLFCTLFGLSMDYEVFLLSRIQETFWQTGDNTRSVALGLQRSGGIITSAAVIVIVVSACFATADVILVKALGVGMALAVFLDATFVRGLLVPSTMRLLGDWNWWLPFKGVQRKPPTLDEYMLDEDAAALSLNGHSESKDAQDINVGGKL</sequence>
<dbReference type="Pfam" id="PF03176">
    <property type="entry name" value="MMPL"/>
    <property type="match status" value="2"/>
</dbReference>
<evidence type="ECO:0000256" key="5">
    <source>
        <dbReference type="ARBA" id="ARBA00023136"/>
    </source>
</evidence>
<comment type="subcellular location">
    <subcellularLocation>
        <location evidence="1">Cell membrane</location>
        <topology evidence="1">Multi-pass membrane protein</topology>
    </subcellularLocation>
</comment>
<feature type="transmembrane region" description="Helical" evidence="6">
    <location>
        <begin position="370"/>
        <end position="392"/>
    </location>
</feature>
<proteinExistence type="predicted"/>
<dbReference type="EMBL" id="ADVG01000002">
    <property type="protein sequence ID" value="EFH86279.1"/>
    <property type="molecule type" value="Genomic_DNA"/>
</dbReference>
<feature type="domain" description="SSD" evidence="7">
    <location>
        <begin position="207"/>
        <end position="327"/>
    </location>
</feature>
<dbReference type="FunCoup" id="D6TKH9">
    <property type="interactions" value="168"/>
</dbReference>
<accession>D6TKH9</accession>
<name>D6TKH9_KTERA</name>
<feature type="transmembrane region" description="Helical" evidence="6">
    <location>
        <begin position="671"/>
        <end position="691"/>
    </location>
</feature>
<evidence type="ECO:0000313" key="8">
    <source>
        <dbReference type="EMBL" id="EFH86279.1"/>
    </source>
</evidence>
<dbReference type="OrthoDB" id="7051771at2"/>
<organism evidence="8 9">
    <name type="scientific">Ktedonobacter racemifer DSM 44963</name>
    <dbReference type="NCBI Taxonomy" id="485913"/>
    <lineage>
        <taxon>Bacteria</taxon>
        <taxon>Bacillati</taxon>
        <taxon>Chloroflexota</taxon>
        <taxon>Ktedonobacteria</taxon>
        <taxon>Ktedonobacterales</taxon>
        <taxon>Ktedonobacteraceae</taxon>
        <taxon>Ktedonobacter</taxon>
    </lineage>
</organism>
<evidence type="ECO:0000256" key="1">
    <source>
        <dbReference type="ARBA" id="ARBA00004651"/>
    </source>
</evidence>
<feature type="transmembrane region" description="Helical" evidence="6">
    <location>
        <begin position="202"/>
        <end position="220"/>
    </location>
</feature>